<gene>
    <name evidence="4" type="ORF">FA09DRAFT_309823</name>
</gene>
<dbReference type="EMBL" id="KZ819296">
    <property type="protein sequence ID" value="PWN97238.1"/>
    <property type="molecule type" value="Genomic_DNA"/>
</dbReference>
<accession>A0A316Z8B8</accession>
<dbReference type="SUPFAM" id="SSF82153">
    <property type="entry name" value="FAS1 domain"/>
    <property type="match status" value="2"/>
</dbReference>
<dbReference type="RefSeq" id="XP_025597517.1">
    <property type="nucleotide sequence ID" value="XM_025740615.1"/>
</dbReference>
<dbReference type="Pfam" id="PF02469">
    <property type="entry name" value="Fasciclin"/>
    <property type="match status" value="2"/>
</dbReference>
<dbReference type="GO" id="GO:0005615">
    <property type="term" value="C:extracellular space"/>
    <property type="evidence" value="ECO:0007669"/>
    <property type="project" value="TreeGrafter"/>
</dbReference>
<feature type="domain" description="FAS1" evidence="3">
    <location>
        <begin position="175"/>
        <end position="306"/>
    </location>
</feature>
<dbReference type="GeneID" id="37268161"/>
<protein>
    <submittedName>
        <fullName evidence="4">Fasciclin-domain-containing protein</fullName>
    </submittedName>
</protein>
<feature type="domain" description="FAS1" evidence="3">
    <location>
        <begin position="24"/>
        <end position="172"/>
    </location>
</feature>
<dbReference type="InterPro" id="IPR036378">
    <property type="entry name" value="FAS1_dom_sf"/>
</dbReference>
<evidence type="ECO:0000313" key="4">
    <source>
        <dbReference type="EMBL" id="PWN97238.1"/>
    </source>
</evidence>
<feature type="compositionally biased region" description="Low complexity" evidence="1">
    <location>
        <begin position="432"/>
        <end position="445"/>
    </location>
</feature>
<dbReference type="GO" id="GO:0000329">
    <property type="term" value="C:fungal-type vacuole membrane"/>
    <property type="evidence" value="ECO:0007669"/>
    <property type="project" value="TreeGrafter"/>
</dbReference>
<dbReference type="InterPro" id="IPR000782">
    <property type="entry name" value="FAS1_domain"/>
</dbReference>
<feature type="chain" id="PRO_5016275530" evidence="2">
    <location>
        <begin position="16"/>
        <end position="463"/>
    </location>
</feature>
<sequence>MRFLTLLLLPAAVLAHPLVPRQEAGSALLDALRGAQLTVLADMLANNTALVNAVLNSAGSKTILAPNDQAMRAVPEWTTSNPELLQATLLMHVLNGTYPLNDLASPPPHTVGHSLLSLPTYANLPGGNGLPVALSRSSDAEFVQEAANTNAFSSADPIVAGNITIQPIARALTVPGNASATLGFLGKHDALLQALRGAGVADMLDSMRGVTLFVPTDAALQQYVQQNNLAANPENAKALLLQHVVASRAVYSPLLEGQGSMINAAGQDLVFDADAQTVRVGDVSVRITQYDIMHKGGVIHYVDGVLASTKYDESRASAAAASAARSANSFVAGPISGVNAASSQGPDLPGPNADNPESNGFKSSTMQTNDASGGSGAAPGAPGSRDSAISDSGNGSNGNGSGNGSGSNGSNGSGSGANASGSNGSNGGNSSGGSSRASDAAPSRAAASLLALAAAGAAAVCVL</sequence>
<dbReference type="Proteomes" id="UP000245946">
    <property type="component" value="Unassembled WGS sequence"/>
</dbReference>
<dbReference type="Gene3D" id="2.30.180.10">
    <property type="entry name" value="FAS1 domain"/>
    <property type="match status" value="2"/>
</dbReference>
<dbReference type="OrthoDB" id="286301at2759"/>
<evidence type="ECO:0000313" key="5">
    <source>
        <dbReference type="Proteomes" id="UP000245946"/>
    </source>
</evidence>
<keyword evidence="5" id="KW-1185">Reference proteome</keyword>
<reference evidence="4 5" key="1">
    <citation type="journal article" date="2018" name="Mol. Biol. Evol.">
        <title>Broad Genomic Sampling Reveals a Smut Pathogenic Ancestry of the Fungal Clade Ustilaginomycotina.</title>
        <authorList>
            <person name="Kijpornyongpan T."/>
            <person name="Mondo S.J."/>
            <person name="Barry K."/>
            <person name="Sandor L."/>
            <person name="Lee J."/>
            <person name="Lipzen A."/>
            <person name="Pangilinan J."/>
            <person name="LaButti K."/>
            <person name="Hainaut M."/>
            <person name="Henrissat B."/>
            <person name="Grigoriev I.V."/>
            <person name="Spatafora J.W."/>
            <person name="Aime M.C."/>
        </authorList>
    </citation>
    <scope>NUCLEOTIDE SEQUENCE [LARGE SCALE GENOMIC DNA]</scope>
    <source>
        <strain evidence="4 5">MCA 4186</strain>
    </source>
</reference>
<dbReference type="GO" id="GO:0016236">
    <property type="term" value="P:macroautophagy"/>
    <property type="evidence" value="ECO:0007669"/>
    <property type="project" value="TreeGrafter"/>
</dbReference>
<feature type="signal peptide" evidence="2">
    <location>
        <begin position="1"/>
        <end position="15"/>
    </location>
</feature>
<feature type="compositionally biased region" description="Polar residues" evidence="1">
    <location>
        <begin position="355"/>
        <end position="369"/>
    </location>
</feature>
<feature type="compositionally biased region" description="Low complexity" evidence="1">
    <location>
        <begin position="378"/>
        <end position="394"/>
    </location>
</feature>
<dbReference type="SMART" id="SM00554">
    <property type="entry name" value="FAS1"/>
    <property type="match status" value="2"/>
</dbReference>
<dbReference type="PANTHER" id="PTHR10900:SF122">
    <property type="entry name" value="FAS1 DOMAIN-CONTAINING PROTEIN"/>
    <property type="match status" value="1"/>
</dbReference>
<dbReference type="PROSITE" id="PS50213">
    <property type="entry name" value="FAS1"/>
    <property type="match status" value="2"/>
</dbReference>
<evidence type="ECO:0000259" key="3">
    <source>
        <dbReference type="PROSITE" id="PS50213"/>
    </source>
</evidence>
<dbReference type="STRING" id="58919.A0A316Z8B8"/>
<keyword evidence="2" id="KW-0732">Signal</keyword>
<dbReference type="InterPro" id="IPR050904">
    <property type="entry name" value="Adhesion/Biosynth-related"/>
</dbReference>
<feature type="compositionally biased region" description="Gly residues" evidence="1">
    <location>
        <begin position="395"/>
        <end position="415"/>
    </location>
</feature>
<feature type="region of interest" description="Disordered" evidence="1">
    <location>
        <begin position="341"/>
        <end position="445"/>
    </location>
</feature>
<proteinExistence type="predicted"/>
<name>A0A316Z8B8_9BASI</name>
<organism evidence="4 5">
    <name type="scientific">Tilletiopsis washingtonensis</name>
    <dbReference type="NCBI Taxonomy" id="58919"/>
    <lineage>
        <taxon>Eukaryota</taxon>
        <taxon>Fungi</taxon>
        <taxon>Dikarya</taxon>
        <taxon>Basidiomycota</taxon>
        <taxon>Ustilaginomycotina</taxon>
        <taxon>Exobasidiomycetes</taxon>
        <taxon>Entylomatales</taxon>
        <taxon>Entylomatales incertae sedis</taxon>
        <taxon>Tilletiopsis</taxon>
    </lineage>
</organism>
<evidence type="ECO:0000256" key="1">
    <source>
        <dbReference type="SAM" id="MobiDB-lite"/>
    </source>
</evidence>
<evidence type="ECO:0000256" key="2">
    <source>
        <dbReference type="SAM" id="SignalP"/>
    </source>
</evidence>
<dbReference type="AlphaFoldDB" id="A0A316Z8B8"/>
<dbReference type="PANTHER" id="PTHR10900">
    <property type="entry name" value="PERIOSTIN-RELATED"/>
    <property type="match status" value="1"/>
</dbReference>